<protein>
    <recommendedName>
        <fullName evidence="1">DUF7415 domain-containing protein</fullName>
    </recommendedName>
</protein>
<accession>A0A097R7M9</accession>
<evidence type="ECO:0000259" key="1">
    <source>
        <dbReference type="Pfam" id="PF24187"/>
    </source>
</evidence>
<dbReference type="Pfam" id="PF24187">
    <property type="entry name" value="DUF7415"/>
    <property type="match status" value="1"/>
</dbReference>
<dbReference type="EMBL" id="CP009706">
    <property type="protein sequence ID" value="AIU74733.1"/>
    <property type="molecule type" value="Genomic_DNA"/>
</dbReference>
<reference evidence="2 3" key="1">
    <citation type="journal article" date="2014" name="Gut Pathog.">
        <title>Gene clusters of Hafnia alvei strain FB1 important in survival and pathogenesis: a draft genome perspective.</title>
        <authorList>
            <person name="Tan J.Y."/>
            <person name="Yin W.F."/>
            <person name="Chan K.G."/>
        </authorList>
    </citation>
    <scope>NUCLEOTIDE SEQUENCE [LARGE SCALE GENOMIC DNA]</scope>
    <source>
        <strain evidence="2 3">FB1</strain>
    </source>
</reference>
<keyword evidence="3" id="KW-1185">Reference proteome</keyword>
<dbReference type="HOGENOM" id="CLU_2843744_0_0_6"/>
<dbReference type="KEGG" id="hav:AT03_01115"/>
<evidence type="ECO:0000313" key="3">
    <source>
        <dbReference type="Proteomes" id="UP000029986"/>
    </source>
</evidence>
<dbReference type="InterPro" id="IPR055838">
    <property type="entry name" value="DUF7415"/>
</dbReference>
<dbReference type="Proteomes" id="UP000029986">
    <property type="component" value="Chromosome"/>
</dbReference>
<organism evidence="2 3">
    <name type="scientific">Hafnia alvei FB1</name>
    <dbReference type="NCBI Taxonomy" id="1453496"/>
    <lineage>
        <taxon>Bacteria</taxon>
        <taxon>Pseudomonadati</taxon>
        <taxon>Pseudomonadota</taxon>
        <taxon>Gammaproteobacteria</taxon>
        <taxon>Enterobacterales</taxon>
        <taxon>Hafniaceae</taxon>
        <taxon>Hafnia</taxon>
    </lineage>
</organism>
<proteinExistence type="predicted"/>
<name>A0A097R7M9_HAFAL</name>
<evidence type="ECO:0000313" key="2">
    <source>
        <dbReference type="EMBL" id="AIU74733.1"/>
    </source>
</evidence>
<sequence length="65" mass="7139">MMGWGKLAERGLVFRINYEILHPLGLAMAYDANTGLSSGAHVAPDGVWNFSDEVLSYAANRGWLK</sequence>
<feature type="domain" description="DUF7415" evidence="1">
    <location>
        <begin position="1"/>
        <end position="43"/>
    </location>
</feature>
<dbReference type="AlphaFoldDB" id="A0A097R7M9"/>
<dbReference type="eggNOG" id="ENOG5033K1X">
    <property type="taxonomic scope" value="Bacteria"/>
</dbReference>
<gene>
    <name evidence="2" type="ORF">AT03_01115</name>
</gene>
<dbReference type="PATRIC" id="fig|1453496.5.peg.228"/>